<dbReference type="AlphaFoldDB" id="A0A7Y7E986"/>
<comment type="caution">
    <text evidence="1">The sequence shown here is derived from an EMBL/GenBank/DDBJ whole genome shotgun (WGS) entry which is preliminary data.</text>
</comment>
<dbReference type="InterPro" id="IPR034660">
    <property type="entry name" value="DinB/YfiT-like"/>
</dbReference>
<dbReference type="RefSeq" id="WP_171083767.1">
    <property type="nucleotide sequence ID" value="NZ_BNBU01000004.1"/>
</dbReference>
<evidence type="ECO:0000313" key="1">
    <source>
        <dbReference type="EMBL" id="NVK80146.1"/>
    </source>
</evidence>
<evidence type="ECO:0000313" key="2">
    <source>
        <dbReference type="Proteomes" id="UP000587462"/>
    </source>
</evidence>
<sequence length="180" mass="20427">MPTLVTEPDVSDERGTLLAFLEAQRGGIRRALLGLTEEQARQKPSASELSLGGLLKHVVEVEHNWLRLAQQLPPEVQRDESSWPDSFRLVEGETVAGRLAHWEKVQAEVEEYIRGLPGLEQTFPLPERPWFPPQTRVSMRWLLLHLIEEMARHAGHADVIRESLDGKTAFELVDQERATA</sequence>
<accession>A0A7Y7E986</accession>
<keyword evidence="2" id="KW-1185">Reference proteome</keyword>
<dbReference type="Proteomes" id="UP000587462">
    <property type="component" value="Unassembled WGS sequence"/>
</dbReference>
<reference evidence="1 2" key="1">
    <citation type="submission" date="2020-04" db="EMBL/GenBank/DDBJ databases">
        <title>Draft Genome Sequence of Streptomyces morookaense DSM 40503, an 8-azaguanine-producing strain.</title>
        <authorList>
            <person name="Qi J."/>
            <person name="Gao J.-M."/>
        </authorList>
    </citation>
    <scope>NUCLEOTIDE SEQUENCE [LARGE SCALE GENOMIC DNA]</scope>
    <source>
        <strain evidence="1 2">DSM 40503</strain>
    </source>
</reference>
<organism evidence="1 2">
    <name type="scientific">Streptomyces morookaense</name>
    <name type="common">Streptoverticillium morookaense</name>
    <dbReference type="NCBI Taxonomy" id="1970"/>
    <lineage>
        <taxon>Bacteria</taxon>
        <taxon>Bacillati</taxon>
        <taxon>Actinomycetota</taxon>
        <taxon>Actinomycetes</taxon>
        <taxon>Kitasatosporales</taxon>
        <taxon>Streptomycetaceae</taxon>
        <taxon>Streptomyces</taxon>
    </lineage>
</organism>
<name>A0A7Y7E986_STRMO</name>
<protein>
    <submittedName>
        <fullName evidence="1">DinB family protein</fullName>
    </submittedName>
</protein>
<proteinExistence type="predicted"/>
<dbReference type="Gene3D" id="1.20.120.450">
    <property type="entry name" value="dinb family like domain"/>
    <property type="match status" value="1"/>
</dbReference>
<dbReference type="SUPFAM" id="SSF109854">
    <property type="entry name" value="DinB/YfiT-like putative metalloenzymes"/>
    <property type="match status" value="1"/>
</dbReference>
<dbReference type="EMBL" id="JABBXF010000047">
    <property type="protein sequence ID" value="NVK80146.1"/>
    <property type="molecule type" value="Genomic_DNA"/>
</dbReference>
<dbReference type="InterPro" id="IPR007061">
    <property type="entry name" value="MST-like"/>
</dbReference>
<gene>
    <name evidence="1" type="ORF">HG542_21135</name>
</gene>
<dbReference type="Pfam" id="PF04978">
    <property type="entry name" value="MST"/>
    <property type="match status" value="1"/>
</dbReference>